<evidence type="ECO:0000259" key="2">
    <source>
        <dbReference type="Pfam" id="PF05050"/>
    </source>
</evidence>
<protein>
    <recommendedName>
        <fullName evidence="2">Methyltransferase FkbM domain-containing protein</fullName>
    </recommendedName>
</protein>
<dbReference type="RefSeq" id="XP_042923036.1">
    <property type="nucleotide sequence ID" value="XM_043064468.1"/>
</dbReference>
<feature type="region of interest" description="Disordered" evidence="1">
    <location>
        <begin position="350"/>
        <end position="401"/>
    </location>
</feature>
<dbReference type="PANTHER" id="PTHR34203">
    <property type="entry name" value="METHYLTRANSFERASE, FKBM FAMILY PROTEIN"/>
    <property type="match status" value="1"/>
</dbReference>
<dbReference type="GO" id="GO:0008171">
    <property type="term" value="F:O-methyltransferase activity"/>
    <property type="evidence" value="ECO:0000318"/>
    <property type="project" value="GO_Central"/>
</dbReference>
<dbReference type="SUPFAM" id="SSF53335">
    <property type="entry name" value="S-adenosyl-L-methionine-dependent methyltransferases"/>
    <property type="match status" value="1"/>
</dbReference>
<feature type="compositionally biased region" description="Low complexity" evidence="1">
    <location>
        <begin position="373"/>
        <end position="384"/>
    </location>
</feature>
<dbReference type="KEGG" id="cre:CHLRE_07g346400v5"/>
<name>A0A2K3DL08_CHLRE</name>
<dbReference type="Gene3D" id="3.40.50.150">
    <property type="entry name" value="Vaccinia Virus protein VP39"/>
    <property type="match status" value="1"/>
</dbReference>
<evidence type="ECO:0000313" key="4">
    <source>
        <dbReference type="Proteomes" id="UP000006906"/>
    </source>
</evidence>
<dbReference type="Proteomes" id="UP000006906">
    <property type="component" value="Chromosome 7"/>
</dbReference>
<feature type="domain" description="Methyltransferase FkbM" evidence="2">
    <location>
        <begin position="108"/>
        <end position="310"/>
    </location>
</feature>
<accession>A0A2K3DL08</accession>
<feature type="compositionally biased region" description="Pro residues" evidence="1">
    <location>
        <begin position="385"/>
        <end position="397"/>
    </location>
</feature>
<dbReference type="EMBL" id="CM008968">
    <property type="protein sequence ID" value="PNW81201.1"/>
    <property type="molecule type" value="Genomic_DNA"/>
</dbReference>
<organism evidence="3 4">
    <name type="scientific">Chlamydomonas reinhardtii</name>
    <name type="common">Chlamydomonas smithii</name>
    <dbReference type="NCBI Taxonomy" id="3055"/>
    <lineage>
        <taxon>Eukaryota</taxon>
        <taxon>Viridiplantae</taxon>
        <taxon>Chlorophyta</taxon>
        <taxon>core chlorophytes</taxon>
        <taxon>Chlorophyceae</taxon>
        <taxon>CS clade</taxon>
        <taxon>Chlamydomonadales</taxon>
        <taxon>Chlamydomonadaceae</taxon>
        <taxon>Chlamydomonas</taxon>
    </lineage>
</organism>
<evidence type="ECO:0000313" key="3">
    <source>
        <dbReference type="EMBL" id="PNW81201.1"/>
    </source>
</evidence>
<dbReference type="GeneID" id="66054176"/>
<dbReference type="InParanoid" id="A0A2K3DL08"/>
<dbReference type="InterPro" id="IPR052514">
    <property type="entry name" value="SAM-dependent_MTase"/>
</dbReference>
<dbReference type="AlphaFoldDB" id="A0A2K3DL08"/>
<feature type="region of interest" description="Disordered" evidence="1">
    <location>
        <begin position="1"/>
        <end position="53"/>
    </location>
</feature>
<dbReference type="InterPro" id="IPR006342">
    <property type="entry name" value="FkbM_mtfrase"/>
</dbReference>
<sequence>MTTEADRPQAEPIASLDAGSAPVPQPPSCATPAPQRTAGVHTSSRFPPPPPSDPLIQTIHLSDILPVVRCVNPVEAQFVHKHVFFGRIGGYGLKQLGLCVRPGDTVVDVGSNIGNFAMWLLKELQGDVRLVVVEPVPPLAACLAANVQQYSVPGLTHASVVNAGCTSPDKSGRPALLSFNPGYTLLSTADRFSGQELDVMAAGLQRYTGREDRSELEGVVQSHLAGPEVREVAAAMACLSQVLEAERRPGLELQQIDLLKIDAVKSEWDILQGISDTDWARVRQAVIEVHLGGDVSRLDKVVNLLKAKGFANVRTGWPGTPTFLAYKQYGMMKASASARDAAALAASVTAPTDGAGKQGAGKEGAGKEGAGREGVAAGAGAAPPLELPALPPPPPPSADEHLLCAVYATRS</sequence>
<dbReference type="Pfam" id="PF05050">
    <property type="entry name" value="Methyltransf_21"/>
    <property type="match status" value="1"/>
</dbReference>
<dbReference type="OMA" id="ILAHICQ"/>
<dbReference type="PANTHER" id="PTHR34203:SF13">
    <property type="entry name" value="EXPRESSED PROTEIN"/>
    <property type="match status" value="1"/>
</dbReference>
<proteinExistence type="predicted"/>
<evidence type="ECO:0000256" key="1">
    <source>
        <dbReference type="SAM" id="MobiDB-lite"/>
    </source>
</evidence>
<dbReference type="OrthoDB" id="5835829at2759"/>
<dbReference type="PaxDb" id="3055-EDP04039"/>
<reference evidence="3 4" key="1">
    <citation type="journal article" date="2007" name="Science">
        <title>The Chlamydomonas genome reveals the evolution of key animal and plant functions.</title>
        <authorList>
            <person name="Merchant S.S."/>
            <person name="Prochnik S.E."/>
            <person name="Vallon O."/>
            <person name="Harris E.H."/>
            <person name="Karpowicz S.J."/>
            <person name="Witman G.B."/>
            <person name="Terry A."/>
            <person name="Salamov A."/>
            <person name="Fritz-Laylin L.K."/>
            <person name="Marechal-Drouard L."/>
            <person name="Marshall W.F."/>
            <person name="Qu L.H."/>
            <person name="Nelson D.R."/>
            <person name="Sanderfoot A.A."/>
            <person name="Spalding M.H."/>
            <person name="Kapitonov V.V."/>
            <person name="Ren Q."/>
            <person name="Ferris P."/>
            <person name="Lindquist E."/>
            <person name="Shapiro H."/>
            <person name="Lucas S.M."/>
            <person name="Grimwood J."/>
            <person name="Schmutz J."/>
            <person name="Cardol P."/>
            <person name="Cerutti H."/>
            <person name="Chanfreau G."/>
            <person name="Chen C.L."/>
            <person name="Cognat V."/>
            <person name="Croft M.T."/>
            <person name="Dent R."/>
            <person name="Dutcher S."/>
            <person name="Fernandez E."/>
            <person name="Fukuzawa H."/>
            <person name="Gonzalez-Ballester D."/>
            <person name="Gonzalez-Halphen D."/>
            <person name="Hallmann A."/>
            <person name="Hanikenne M."/>
            <person name="Hippler M."/>
            <person name="Inwood W."/>
            <person name="Jabbari K."/>
            <person name="Kalanon M."/>
            <person name="Kuras R."/>
            <person name="Lefebvre P.A."/>
            <person name="Lemaire S.D."/>
            <person name="Lobanov A.V."/>
            <person name="Lohr M."/>
            <person name="Manuell A."/>
            <person name="Meier I."/>
            <person name="Mets L."/>
            <person name="Mittag M."/>
            <person name="Mittelmeier T."/>
            <person name="Moroney J.V."/>
            <person name="Moseley J."/>
            <person name="Napoli C."/>
            <person name="Nedelcu A.M."/>
            <person name="Niyogi K."/>
            <person name="Novoselov S.V."/>
            <person name="Paulsen I.T."/>
            <person name="Pazour G."/>
            <person name="Purton S."/>
            <person name="Ral J.P."/>
            <person name="Riano-Pachon D.M."/>
            <person name="Riekhof W."/>
            <person name="Rymarquis L."/>
            <person name="Schroda M."/>
            <person name="Stern D."/>
            <person name="Umen J."/>
            <person name="Willows R."/>
            <person name="Wilson N."/>
            <person name="Zimmer S.L."/>
            <person name="Allmer J."/>
            <person name="Balk J."/>
            <person name="Bisova K."/>
            <person name="Chen C.J."/>
            <person name="Elias M."/>
            <person name="Gendler K."/>
            <person name="Hauser C."/>
            <person name="Lamb M.R."/>
            <person name="Ledford H."/>
            <person name="Long J.C."/>
            <person name="Minagawa J."/>
            <person name="Page M.D."/>
            <person name="Pan J."/>
            <person name="Pootakham W."/>
            <person name="Roje S."/>
            <person name="Rose A."/>
            <person name="Stahlberg E."/>
            <person name="Terauchi A.M."/>
            <person name="Yang P."/>
            <person name="Ball S."/>
            <person name="Bowler C."/>
            <person name="Dieckmann C.L."/>
            <person name="Gladyshev V.N."/>
            <person name="Green P."/>
            <person name="Jorgensen R."/>
            <person name="Mayfield S."/>
            <person name="Mueller-Roeber B."/>
            <person name="Rajamani S."/>
            <person name="Sayre R.T."/>
            <person name="Brokstein P."/>
            <person name="Dubchak I."/>
            <person name="Goodstein D."/>
            <person name="Hornick L."/>
            <person name="Huang Y.W."/>
            <person name="Jhaveri J."/>
            <person name="Luo Y."/>
            <person name="Martinez D."/>
            <person name="Ngau W.C."/>
            <person name="Otillar B."/>
            <person name="Poliakov A."/>
            <person name="Porter A."/>
            <person name="Szajkowski L."/>
            <person name="Werner G."/>
            <person name="Zhou K."/>
            <person name="Grigoriev I.V."/>
            <person name="Rokhsar D.S."/>
            <person name="Grossman A.R."/>
        </authorList>
    </citation>
    <scope>NUCLEOTIDE SEQUENCE [LARGE SCALE GENOMIC DNA]</scope>
    <source>
        <strain evidence="4">CC-503</strain>
    </source>
</reference>
<keyword evidence="4" id="KW-1185">Reference proteome</keyword>
<dbReference type="Gramene" id="PNW81201">
    <property type="protein sequence ID" value="PNW81201"/>
    <property type="gene ID" value="CHLRE_07g346400v5"/>
</dbReference>
<gene>
    <name evidence="3" type="ORF">CHLRE_07g346400v5</name>
</gene>
<dbReference type="NCBIfam" id="TIGR01444">
    <property type="entry name" value="fkbM_fam"/>
    <property type="match status" value="1"/>
</dbReference>
<dbReference type="InterPro" id="IPR029063">
    <property type="entry name" value="SAM-dependent_MTases_sf"/>
</dbReference>